<feature type="transmembrane region" description="Helical" evidence="6">
    <location>
        <begin position="30"/>
        <end position="51"/>
    </location>
</feature>
<feature type="domain" description="Rhodopsin" evidence="7">
    <location>
        <begin position="2"/>
        <end position="201"/>
    </location>
</feature>
<evidence type="ECO:0000313" key="9">
    <source>
        <dbReference type="Proteomes" id="UP000799757"/>
    </source>
</evidence>
<feature type="transmembrane region" description="Helical" evidence="6">
    <location>
        <begin position="109"/>
        <end position="130"/>
    </location>
</feature>
<proteinExistence type="inferred from homology"/>
<dbReference type="Proteomes" id="UP000799757">
    <property type="component" value="Unassembled WGS sequence"/>
</dbReference>
<dbReference type="InterPro" id="IPR052337">
    <property type="entry name" value="SAT4-like"/>
</dbReference>
<name>A0A6A6XU21_9PLEO</name>
<gene>
    <name evidence="8" type="ORF">K505DRAFT_231492</name>
</gene>
<keyword evidence="9" id="KW-1185">Reference proteome</keyword>
<dbReference type="Pfam" id="PF20684">
    <property type="entry name" value="Fung_rhodopsin"/>
    <property type="match status" value="1"/>
</dbReference>
<dbReference type="OrthoDB" id="5329176at2759"/>
<evidence type="ECO:0000256" key="4">
    <source>
        <dbReference type="ARBA" id="ARBA00023136"/>
    </source>
</evidence>
<evidence type="ECO:0000313" key="8">
    <source>
        <dbReference type="EMBL" id="KAF2799244.1"/>
    </source>
</evidence>
<organism evidence="8 9">
    <name type="scientific">Melanomma pulvis-pyrius CBS 109.77</name>
    <dbReference type="NCBI Taxonomy" id="1314802"/>
    <lineage>
        <taxon>Eukaryota</taxon>
        <taxon>Fungi</taxon>
        <taxon>Dikarya</taxon>
        <taxon>Ascomycota</taxon>
        <taxon>Pezizomycotina</taxon>
        <taxon>Dothideomycetes</taxon>
        <taxon>Pleosporomycetidae</taxon>
        <taxon>Pleosporales</taxon>
        <taxon>Melanommataceae</taxon>
        <taxon>Melanomma</taxon>
    </lineage>
</organism>
<dbReference type="EMBL" id="MU001768">
    <property type="protein sequence ID" value="KAF2799244.1"/>
    <property type="molecule type" value="Genomic_DNA"/>
</dbReference>
<keyword evidence="2 6" id="KW-0812">Transmembrane</keyword>
<feature type="transmembrane region" description="Helical" evidence="6">
    <location>
        <begin position="137"/>
        <end position="161"/>
    </location>
</feature>
<evidence type="ECO:0000256" key="3">
    <source>
        <dbReference type="ARBA" id="ARBA00022989"/>
    </source>
</evidence>
<dbReference type="InterPro" id="IPR049326">
    <property type="entry name" value="Rhodopsin_dom_fungi"/>
</dbReference>
<dbReference type="AlphaFoldDB" id="A0A6A6XU21"/>
<feature type="transmembrane region" description="Helical" evidence="6">
    <location>
        <begin position="181"/>
        <end position="200"/>
    </location>
</feature>
<reference evidence="8" key="1">
    <citation type="journal article" date="2020" name="Stud. Mycol.">
        <title>101 Dothideomycetes genomes: a test case for predicting lifestyles and emergence of pathogens.</title>
        <authorList>
            <person name="Haridas S."/>
            <person name="Albert R."/>
            <person name="Binder M."/>
            <person name="Bloem J."/>
            <person name="Labutti K."/>
            <person name="Salamov A."/>
            <person name="Andreopoulos B."/>
            <person name="Baker S."/>
            <person name="Barry K."/>
            <person name="Bills G."/>
            <person name="Bluhm B."/>
            <person name="Cannon C."/>
            <person name="Castanera R."/>
            <person name="Culley D."/>
            <person name="Daum C."/>
            <person name="Ezra D."/>
            <person name="Gonzalez J."/>
            <person name="Henrissat B."/>
            <person name="Kuo A."/>
            <person name="Liang C."/>
            <person name="Lipzen A."/>
            <person name="Lutzoni F."/>
            <person name="Magnuson J."/>
            <person name="Mondo S."/>
            <person name="Nolan M."/>
            <person name="Ohm R."/>
            <person name="Pangilinan J."/>
            <person name="Park H.-J."/>
            <person name="Ramirez L."/>
            <person name="Alfaro M."/>
            <person name="Sun H."/>
            <person name="Tritt A."/>
            <person name="Yoshinaga Y."/>
            <person name="Zwiers L.-H."/>
            <person name="Turgeon B."/>
            <person name="Goodwin S."/>
            <person name="Spatafora J."/>
            <person name="Crous P."/>
            <person name="Grigoriev I."/>
        </authorList>
    </citation>
    <scope>NUCLEOTIDE SEQUENCE</scope>
    <source>
        <strain evidence="8">CBS 109.77</strain>
    </source>
</reference>
<dbReference type="PANTHER" id="PTHR33048:SF156">
    <property type="entry name" value="INTEGRAL MEMBRANE PROTEIN"/>
    <property type="match status" value="1"/>
</dbReference>
<accession>A0A6A6XU21</accession>
<feature type="transmembrane region" description="Helical" evidence="6">
    <location>
        <begin position="58"/>
        <end position="81"/>
    </location>
</feature>
<keyword evidence="3 6" id="KW-1133">Transmembrane helix</keyword>
<feature type="non-terminal residue" evidence="8">
    <location>
        <position position="1"/>
    </location>
</feature>
<comment type="subcellular location">
    <subcellularLocation>
        <location evidence="1">Membrane</location>
        <topology evidence="1">Multi-pass membrane protein</topology>
    </subcellularLocation>
</comment>
<evidence type="ECO:0000256" key="1">
    <source>
        <dbReference type="ARBA" id="ARBA00004141"/>
    </source>
</evidence>
<dbReference type="GO" id="GO:0016020">
    <property type="term" value="C:membrane"/>
    <property type="evidence" value="ECO:0007669"/>
    <property type="project" value="UniProtKB-SubCell"/>
</dbReference>
<sequence>GGAGRHVAYWFLTDPTVMTTYFKIQTAAEFVYVAACLFPKLSVLVLYLRIFTERIMRICTWIVIGVCVAHAIANIIASFTICRPFEFKWNKAIDGHCANVMASYRYVSLPHILTDIAILVLPLPSLYGLLMNKRRKLGIFLTFFMGSLGIITSIIRCVSFYTIDLESDPTWYAPTLFSYTIIEPSAYFMCSCFTSLRPLLKVVYKWMRTKADSYYSPGTDNSGHSEISLRTLKGSHRTSISAAKTLSKRDDDDKSHFIRLDESVEVDVSPRDV</sequence>
<evidence type="ECO:0000256" key="5">
    <source>
        <dbReference type="ARBA" id="ARBA00038359"/>
    </source>
</evidence>
<keyword evidence="4 6" id="KW-0472">Membrane</keyword>
<dbReference type="PANTHER" id="PTHR33048">
    <property type="entry name" value="PTH11-LIKE INTEGRAL MEMBRANE PROTEIN (AFU_ORTHOLOGUE AFUA_5G11245)"/>
    <property type="match status" value="1"/>
</dbReference>
<evidence type="ECO:0000256" key="6">
    <source>
        <dbReference type="SAM" id="Phobius"/>
    </source>
</evidence>
<comment type="similarity">
    <text evidence="5">Belongs to the SAT4 family.</text>
</comment>
<evidence type="ECO:0000259" key="7">
    <source>
        <dbReference type="Pfam" id="PF20684"/>
    </source>
</evidence>
<protein>
    <recommendedName>
        <fullName evidence="7">Rhodopsin domain-containing protein</fullName>
    </recommendedName>
</protein>
<evidence type="ECO:0000256" key="2">
    <source>
        <dbReference type="ARBA" id="ARBA00022692"/>
    </source>
</evidence>